<proteinExistence type="predicted"/>
<sequence>QTGLNMELQMVDKKQDVGRDNSKCNITVNVWAELKELRDMVIEQKIDLSNSKSKIENSNIQRLLDAETEELKRQITGRTKRNNNFKSKKRELSVLLFNLCRESKGGVLRWSDRRSLKFSKVFINFGQTYNTHTGVFTAPLRGVYYFRFTGFSIRNNSMMGVILYHNDKRVSRNENYTDSGYATVSNGFVLELEKGDVMYLALPSNYYIFDHVYNRTVFSGFLIFPL</sequence>
<dbReference type="InterPro" id="IPR008983">
    <property type="entry name" value="Tumour_necrosis_fac-like_dom"/>
</dbReference>
<comment type="subcellular location">
    <subcellularLocation>
        <location evidence="1">Secreted</location>
    </subcellularLocation>
</comment>
<name>A0A8C6S6K5_9GOBI</name>
<protein>
    <recommendedName>
        <fullName evidence="4">C1q domain-containing protein</fullName>
    </recommendedName>
</protein>
<dbReference type="Ensembl" id="ENSNMLT00000002092.1">
    <property type="protein sequence ID" value="ENSNMLP00000001803.1"/>
    <property type="gene ID" value="ENSNMLG00000001385.1"/>
</dbReference>
<reference evidence="5" key="2">
    <citation type="submission" date="2025-09" db="UniProtKB">
        <authorList>
            <consortium name="Ensembl"/>
        </authorList>
    </citation>
    <scope>IDENTIFICATION</scope>
</reference>
<keyword evidence="2" id="KW-0964">Secreted</keyword>
<dbReference type="PANTHER" id="PTHR22923:SF116">
    <property type="entry name" value="C1Q DOMAIN-CONTAINING PROTEIN"/>
    <property type="match status" value="1"/>
</dbReference>
<evidence type="ECO:0000313" key="5">
    <source>
        <dbReference type="Ensembl" id="ENSNMLP00000001803.1"/>
    </source>
</evidence>
<feature type="domain" description="C1q" evidence="4">
    <location>
        <begin position="88"/>
        <end position="226"/>
    </location>
</feature>
<accession>A0A8C6S6K5</accession>
<dbReference type="GO" id="GO:0005576">
    <property type="term" value="C:extracellular region"/>
    <property type="evidence" value="ECO:0007669"/>
    <property type="project" value="UniProtKB-SubCell"/>
</dbReference>
<evidence type="ECO:0000256" key="1">
    <source>
        <dbReference type="ARBA" id="ARBA00004613"/>
    </source>
</evidence>
<keyword evidence="6" id="KW-1185">Reference proteome</keyword>
<dbReference type="SUPFAM" id="SSF49842">
    <property type="entry name" value="TNF-like"/>
    <property type="match status" value="1"/>
</dbReference>
<dbReference type="PRINTS" id="PR00007">
    <property type="entry name" value="COMPLEMNTC1Q"/>
</dbReference>
<evidence type="ECO:0000256" key="2">
    <source>
        <dbReference type="ARBA" id="ARBA00022525"/>
    </source>
</evidence>
<dbReference type="Gene3D" id="2.60.120.40">
    <property type="match status" value="1"/>
</dbReference>
<dbReference type="AlphaFoldDB" id="A0A8C6S6K5"/>
<evidence type="ECO:0000259" key="4">
    <source>
        <dbReference type="PROSITE" id="PS50871"/>
    </source>
</evidence>
<organism evidence="5 6">
    <name type="scientific">Neogobius melanostomus</name>
    <name type="common">round goby</name>
    <dbReference type="NCBI Taxonomy" id="47308"/>
    <lineage>
        <taxon>Eukaryota</taxon>
        <taxon>Metazoa</taxon>
        <taxon>Chordata</taxon>
        <taxon>Craniata</taxon>
        <taxon>Vertebrata</taxon>
        <taxon>Euteleostomi</taxon>
        <taxon>Actinopterygii</taxon>
        <taxon>Neopterygii</taxon>
        <taxon>Teleostei</taxon>
        <taxon>Neoteleostei</taxon>
        <taxon>Acanthomorphata</taxon>
        <taxon>Gobiaria</taxon>
        <taxon>Gobiiformes</taxon>
        <taxon>Gobioidei</taxon>
        <taxon>Gobiidae</taxon>
        <taxon>Benthophilinae</taxon>
        <taxon>Neogobiini</taxon>
        <taxon>Neogobius</taxon>
    </lineage>
</organism>
<dbReference type="InterPro" id="IPR001073">
    <property type="entry name" value="C1q_dom"/>
</dbReference>
<evidence type="ECO:0000256" key="3">
    <source>
        <dbReference type="ARBA" id="ARBA00022729"/>
    </source>
</evidence>
<dbReference type="Proteomes" id="UP000694523">
    <property type="component" value="Unplaced"/>
</dbReference>
<dbReference type="Pfam" id="PF00386">
    <property type="entry name" value="C1q"/>
    <property type="match status" value="1"/>
</dbReference>
<keyword evidence="3" id="KW-0732">Signal</keyword>
<reference evidence="5" key="1">
    <citation type="submission" date="2025-08" db="UniProtKB">
        <authorList>
            <consortium name="Ensembl"/>
        </authorList>
    </citation>
    <scope>IDENTIFICATION</scope>
</reference>
<dbReference type="PROSITE" id="PS50871">
    <property type="entry name" value="C1Q"/>
    <property type="match status" value="1"/>
</dbReference>
<dbReference type="PANTHER" id="PTHR22923">
    <property type="entry name" value="CEREBELLIN-RELATED"/>
    <property type="match status" value="1"/>
</dbReference>
<dbReference type="SMART" id="SM00110">
    <property type="entry name" value="C1Q"/>
    <property type="match status" value="1"/>
</dbReference>
<evidence type="ECO:0000313" key="6">
    <source>
        <dbReference type="Proteomes" id="UP000694523"/>
    </source>
</evidence>
<dbReference type="InterPro" id="IPR050822">
    <property type="entry name" value="Cerebellin_Synaptic_Org"/>
</dbReference>